<evidence type="ECO:0000313" key="3">
    <source>
        <dbReference type="Proteomes" id="UP000823927"/>
    </source>
</evidence>
<accession>A0A9D1F6Y1</accession>
<keyword evidence="1" id="KW-1133">Transmembrane helix</keyword>
<name>A0A9D1F6Y1_9FIRM</name>
<sequence length="119" mass="13019">MENMNVPMAFSLTWISVILWVHSSAMIAIMIWIVILSQQHTMALFFILVIQALGKIPVIMGCPPALNPLVWGMYGYSTDCMSAGGFSPGFVLIAEILCILSAAVLPLFKKSFILRSVGL</sequence>
<feature type="transmembrane region" description="Helical" evidence="1">
    <location>
        <begin position="12"/>
        <end position="36"/>
    </location>
</feature>
<reference evidence="2" key="1">
    <citation type="submission" date="2020-10" db="EMBL/GenBank/DDBJ databases">
        <authorList>
            <person name="Gilroy R."/>
        </authorList>
    </citation>
    <scope>NUCLEOTIDE SEQUENCE</scope>
    <source>
        <strain evidence="2">CHK178-757</strain>
    </source>
</reference>
<protein>
    <submittedName>
        <fullName evidence="2">Uncharacterized protein</fullName>
    </submittedName>
</protein>
<evidence type="ECO:0000256" key="1">
    <source>
        <dbReference type="SAM" id="Phobius"/>
    </source>
</evidence>
<evidence type="ECO:0000313" key="2">
    <source>
        <dbReference type="EMBL" id="HIS48332.1"/>
    </source>
</evidence>
<dbReference type="EMBL" id="DVIT01000052">
    <property type="protein sequence ID" value="HIS48332.1"/>
    <property type="molecule type" value="Genomic_DNA"/>
</dbReference>
<reference evidence="2" key="2">
    <citation type="journal article" date="2021" name="PeerJ">
        <title>Extensive microbial diversity within the chicken gut microbiome revealed by metagenomics and culture.</title>
        <authorList>
            <person name="Gilroy R."/>
            <person name="Ravi A."/>
            <person name="Getino M."/>
            <person name="Pursley I."/>
            <person name="Horton D.L."/>
            <person name="Alikhan N.F."/>
            <person name="Baker D."/>
            <person name="Gharbi K."/>
            <person name="Hall N."/>
            <person name="Watson M."/>
            <person name="Adriaenssens E.M."/>
            <person name="Foster-Nyarko E."/>
            <person name="Jarju S."/>
            <person name="Secka A."/>
            <person name="Antonio M."/>
            <person name="Oren A."/>
            <person name="Chaudhuri R.R."/>
            <person name="La Ragione R."/>
            <person name="Hildebrand F."/>
            <person name="Pallen M.J."/>
        </authorList>
    </citation>
    <scope>NUCLEOTIDE SEQUENCE</scope>
    <source>
        <strain evidence="2">CHK178-757</strain>
    </source>
</reference>
<organism evidence="2 3">
    <name type="scientific">Candidatus Scybalocola faecigallinarum</name>
    <dbReference type="NCBI Taxonomy" id="2840941"/>
    <lineage>
        <taxon>Bacteria</taxon>
        <taxon>Bacillati</taxon>
        <taxon>Bacillota</taxon>
        <taxon>Clostridia</taxon>
        <taxon>Lachnospirales</taxon>
        <taxon>Lachnospiraceae</taxon>
        <taxon>Lachnospiraceae incertae sedis</taxon>
        <taxon>Candidatus Scybalocola (ex Gilroy et al. 2021)</taxon>
    </lineage>
</organism>
<feature type="transmembrane region" description="Helical" evidence="1">
    <location>
        <begin position="43"/>
        <end position="66"/>
    </location>
</feature>
<keyword evidence="1" id="KW-0472">Membrane</keyword>
<dbReference type="Proteomes" id="UP000823927">
    <property type="component" value="Unassembled WGS sequence"/>
</dbReference>
<feature type="transmembrane region" description="Helical" evidence="1">
    <location>
        <begin position="86"/>
        <end position="108"/>
    </location>
</feature>
<comment type="caution">
    <text evidence="2">The sequence shown here is derived from an EMBL/GenBank/DDBJ whole genome shotgun (WGS) entry which is preliminary data.</text>
</comment>
<proteinExistence type="predicted"/>
<gene>
    <name evidence="2" type="ORF">IAB46_12400</name>
</gene>
<keyword evidence="1" id="KW-0812">Transmembrane</keyword>
<dbReference type="AlphaFoldDB" id="A0A9D1F6Y1"/>